<sequence>MEPCPLGREVTDFQFKLFSSIRVFPAITYQGVFNNPSNTVTASNKHGLLIVGTPTGFQIVNFAQFVSPNAAAFVNESNDYPRREYNINAQPCHIALNCDETLLSVAHQNTDNSPLVRIYKMASLTNQSKNKVVKIPIGPPGTCITDFSWNPVVPELLAVCVSNGCLCLYSHDDTGKKLNILPPEKHVSCVSWSPKGKQLLAGDKFGNIVQYKPDLKEPQKVVPPPKDLFPGQCSIVNVIWLSVYQYGVIYMNNQSIETHFSIVNAPKNGPVQYVSYDEICFNSGTVRPHQFYFLHISAWNILIVSSSNSTEVSVLSLLDDKLSWEQWLPEDSTRLDLPIDRNKSETYPVGVTLATCSQLKIKWDDNKFLEPTPTLTIVSNDGLVLLFHVINRTPHAAQLCTPATPLPEHMFGTQAQPPGQAQGQPPAASSAPQVSVVSALPPSFNIAATSQGQSPVLEISTNQNAFSSAAPPLSLFNNKNISITPVTPKDAQQSLFTQNMPQTQPPKNDMFQSMAQSVFQTVLQGNVDKTAADIAPQPPPVAVAPTIVKTEMKKLELIVEEPPQVKPAVSKSKEKTGTIKREDLKIFKHLEESINDLLKEYKINIGSSELDRDLSKINDRIDGLHNFYQQLEESTTSLANDVSMMKHSLNEAFVYAQEAEDQLVKYERKKGHDRDPAERIMIMKKSVNPIVEKKLLSIENEIRKSSYYVRACIQQSRPIIQHLEIVKSGKNVLNFQSILQSINKEKSLIARCSLMLDEIDRDMMKMYTKQQIYKAPRASQKDEIVLERKYSTPDKPVDKFLAIKEKVKAQPKMSLDKLSSLKELHTTQVLEPIIHSEMSVSGLRSSDLLRIFKTPQKPLVQKIKDKSIPETIDRKEAGETFTVPKEAETFTATTPVISKTKATVPTALFGTETKPFVVPSPVLCQKPPEINKNTATFIIDTSNTKANATKLSFDDSIAAFGSAMTKNMFTSTPAVSNATKIPPFAAPTPSFGTTFTKVSDANSTQTATKPAFSFTVPASVPDNKTVTKTPVAGAQTSELFASGKPLFGVVATSTAPAPVLTFGTTTSSAFNVSIPSSVPATSTKTLFPVSTSTTTTSSFSFLPSSTSKLSFGSTTFTVSTTSSSAATSAAFAAPTFGTASTTASTIPTFGTASTTSTSSMFAGGSFPTFSTSQAFTKPTTPVTVAATPNLFGFGSVDSSKSNTSNKVVPETSQAPPVKFDFGTKTEPAPEFASSKVTSSENKTPEKSNDKKLEDIASSEHPTLSAADVSLTSLLASSPSVPSADQILITPVKPSASLPSDSKPSLTVTTTSAPTISFGSSTEFGGAPKLPTPSFSFLNAASESSAFSAISSAASSIATSISSSSESVSSTNSPQSAGNVTTAPSNNFGDTSKTSIASQESGNKTSNLFAAPTTVTSSTEAVVPITPPKAIDLTATESSKSTSSVAVVPTTPTTTNAAPFATSPLVTPTSSTGFSTPAASVFGNPPAASTDAAQSSGDIGNLFGSSLSFGGNSNPTTQAATGSTFGVSGGNLFGGTTSTGGSTGGFGQSSGNIFAQKPPSTPSSGNLFGQSGGNLFGSQTPSGSVFAKSGSVFGDASKPAATAFGAASPSPFGQQTNTSQGGNTPFGNSSFGGGFGSTAAKTESSPFFGSNTATFGNTPTSSSSVFGTSSTSSASVFGQAATNSSPFGGGAGFGQSSVFGGTPTAGSGGFGAKSTFGQSGGSIFGGKSTFGQSGGSIFGSGGSSTGGSVFGGGGAGGGAGSFGSSGTFGQSTGFGSAAPTFGGSPFGGSSAGFGSSPSFGGSPSFGSTSPNKIFGSTDTSSTPQQSTSPGFGMAAATNSQLSFGNLAQQPAQTGFGSFGQPANAPASAFGSPQPAFGTAPTPSGGSFSSWR</sequence>
<dbReference type="InterPro" id="IPR001680">
    <property type="entry name" value="WD40_rpt"/>
</dbReference>
<dbReference type="SMART" id="SM00320">
    <property type="entry name" value="WD40"/>
    <property type="match status" value="2"/>
</dbReference>
<dbReference type="Gene3D" id="2.130.10.10">
    <property type="entry name" value="YVTN repeat-like/Quinoprotein amine dehydrogenase"/>
    <property type="match status" value="1"/>
</dbReference>
<evidence type="ECO:0000256" key="2">
    <source>
        <dbReference type="ARBA" id="ARBA00022448"/>
    </source>
</evidence>
<feature type="region of interest" description="Disordered" evidence="4">
    <location>
        <begin position="409"/>
        <end position="433"/>
    </location>
</feature>
<dbReference type="Pfam" id="PF16755">
    <property type="entry name" value="Beta-prop_NUP159_NUP214"/>
    <property type="match status" value="1"/>
</dbReference>
<evidence type="ECO:0000256" key="3">
    <source>
        <dbReference type="ARBA" id="ARBA00023242"/>
    </source>
</evidence>
<dbReference type="InterPro" id="IPR026054">
    <property type="entry name" value="Nucleoporin"/>
</dbReference>
<evidence type="ECO:0000256" key="1">
    <source>
        <dbReference type="ARBA" id="ARBA00004123"/>
    </source>
</evidence>
<feature type="compositionally biased region" description="Low complexity" evidence="4">
    <location>
        <begin position="1791"/>
        <end position="1828"/>
    </location>
</feature>
<dbReference type="PANTHER" id="PTHR23193">
    <property type="entry name" value="NUCLEAR PORE COMPLEX PROTEIN NUP"/>
    <property type="match status" value="1"/>
</dbReference>
<dbReference type="GO" id="GO:0008139">
    <property type="term" value="F:nuclear localization sequence binding"/>
    <property type="evidence" value="ECO:0007669"/>
    <property type="project" value="TreeGrafter"/>
</dbReference>
<feature type="region of interest" description="Disordered" evidence="4">
    <location>
        <begin position="1363"/>
        <end position="1406"/>
    </location>
</feature>
<dbReference type="EMBL" id="HBUF01133074">
    <property type="protein sequence ID" value="CAG6644650.1"/>
    <property type="molecule type" value="Transcribed_RNA"/>
</dbReference>
<feature type="region of interest" description="Disordered" evidence="4">
    <location>
        <begin position="1603"/>
        <end position="1634"/>
    </location>
</feature>
<feature type="domain" description="Nucleoporin Nup159/Nup146 N-terminal" evidence="5">
    <location>
        <begin position="84"/>
        <end position="383"/>
    </location>
</feature>
<feature type="compositionally biased region" description="Polar residues" evidence="4">
    <location>
        <begin position="1835"/>
        <end position="1854"/>
    </location>
</feature>
<accession>A0A8D8R559</accession>
<reference evidence="6" key="1">
    <citation type="submission" date="2021-05" db="EMBL/GenBank/DDBJ databases">
        <authorList>
            <person name="Alioto T."/>
            <person name="Alioto T."/>
            <person name="Gomez Garrido J."/>
        </authorList>
    </citation>
    <scope>NUCLEOTIDE SEQUENCE</scope>
</reference>
<organism evidence="6">
    <name type="scientific">Cacopsylla melanoneura</name>
    <dbReference type="NCBI Taxonomy" id="428564"/>
    <lineage>
        <taxon>Eukaryota</taxon>
        <taxon>Metazoa</taxon>
        <taxon>Ecdysozoa</taxon>
        <taxon>Arthropoda</taxon>
        <taxon>Hexapoda</taxon>
        <taxon>Insecta</taxon>
        <taxon>Pterygota</taxon>
        <taxon>Neoptera</taxon>
        <taxon>Paraneoptera</taxon>
        <taxon>Hemiptera</taxon>
        <taxon>Sternorrhyncha</taxon>
        <taxon>Psylloidea</taxon>
        <taxon>Psyllidae</taxon>
        <taxon>Psyllinae</taxon>
        <taxon>Cacopsylla</taxon>
    </lineage>
</organism>
<name>A0A8D8R559_9HEMI</name>
<comment type="subcellular location">
    <subcellularLocation>
        <location evidence="1">Nucleus</location>
    </subcellularLocation>
</comment>
<keyword evidence="2" id="KW-0813">Transport</keyword>
<feature type="compositionally biased region" description="Polar residues" evidence="4">
    <location>
        <begin position="1879"/>
        <end position="1890"/>
    </location>
</feature>
<evidence type="ECO:0000256" key="4">
    <source>
        <dbReference type="SAM" id="MobiDB-lite"/>
    </source>
</evidence>
<evidence type="ECO:0000313" key="6">
    <source>
        <dbReference type="EMBL" id="CAG6644648.1"/>
    </source>
</evidence>
<feature type="compositionally biased region" description="Basic and acidic residues" evidence="4">
    <location>
        <begin position="1242"/>
        <end position="1254"/>
    </location>
</feature>
<dbReference type="InterPro" id="IPR039462">
    <property type="entry name" value="Nup159/Nup146_N"/>
</dbReference>
<dbReference type="EMBL" id="HBUF01543359">
    <property type="protein sequence ID" value="CAG6755927.1"/>
    <property type="molecule type" value="Transcribed_RNA"/>
</dbReference>
<dbReference type="EMBL" id="HBUF01133072">
    <property type="protein sequence ID" value="CAG6644648.1"/>
    <property type="molecule type" value="Transcribed_RNA"/>
</dbReference>
<dbReference type="InterPro" id="IPR015943">
    <property type="entry name" value="WD40/YVTN_repeat-like_dom_sf"/>
</dbReference>
<protein>
    <submittedName>
        <fullName evidence="6">Nuclear pore complex protein Nup214</fullName>
    </submittedName>
</protein>
<feature type="compositionally biased region" description="Low complexity" evidence="4">
    <location>
        <begin position="1363"/>
        <end position="1372"/>
    </location>
</feature>
<feature type="compositionally biased region" description="Low complexity" evidence="4">
    <location>
        <begin position="414"/>
        <end position="433"/>
    </location>
</feature>
<dbReference type="GO" id="GO:0017056">
    <property type="term" value="F:structural constituent of nuclear pore"/>
    <property type="evidence" value="ECO:0007669"/>
    <property type="project" value="TreeGrafter"/>
</dbReference>
<dbReference type="GO" id="GO:0006606">
    <property type="term" value="P:protein import into nucleus"/>
    <property type="evidence" value="ECO:0007669"/>
    <property type="project" value="TreeGrafter"/>
</dbReference>
<feature type="region of interest" description="Disordered" evidence="4">
    <location>
        <begin position="1791"/>
        <end position="1890"/>
    </location>
</feature>
<feature type="region of interest" description="Disordered" evidence="4">
    <location>
        <begin position="1293"/>
        <end position="1323"/>
    </location>
</feature>
<keyword evidence="3" id="KW-0539">Nucleus</keyword>
<evidence type="ECO:0000259" key="5">
    <source>
        <dbReference type="Pfam" id="PF16755"/>
    </source>
</evidence>
<feature type="compositionally biased region" description="Polar residues" evidence="4">
    <location>
        <begin position="1197"/>
        <end position="1214"/>
    </location>
</feature>
<dbReference type="GO" id="GO:0005643">
    <property type="term" value="C:nuclear pore"/>
    <property type="evidence" value="ECO:0007669"/>
    <property type="project" value="TreeGrafter"/>
</dbReference>
<feature type="compositionally biased region" description="Polar residues" evidence="4">
    <location>
        <begin position="1373"/>
        <end position="1406"/>
    </location>
</feature>
<feature type="compositionally biased region" description="Polar residues" evidence="4">
    <location>
        <begin position="1296"/>
        <end position="1322"/>
    </location>
</feature>
<feature type="region of interest" description="Disordered" evidence="4">
    <location>
        <begin position="1197"/>
        <end position="1255"/>
    </location>
</feature>
<proteinExistence type="predicted"/>
<dbReference type="PANTHER" id="PTHR23193:SF46">
    <property type="entry name" value="NUCLEAR PORE COMPLEX PROTEIN NUP214"/>
    <property type="match status" value="1"/>
</dbReference>
<dbReference type="EMBL" id="HBUF01182703">
    <property type="protein sequence ID" value="CAG6655705.1"/>
    <property type="molecule type" value="Transcribed_RNA"/>
</dbReference>
<feature type="compositionally biased region" description="Polar residues" evidence="4">
    <location>
        <begin position="1610"/>
        <end position="1619"/>
    </location>
</feature>
<dbReference type="GO" id="GO:0006405">
    <property type="term" value="P:RNA export from nucleus"/>
    <property type="evidence" value="ECO:0007669"/>
    <property type="project" value="TreeGrafter"/>
</dbReference>
<dbReference type="SUPFAM" id="SSF117289">
    <property type="entry name" value="Nucleoporin domain"/>
    <property type="match status" value="1"/>
</dbReference>